<evidence type="ECO:0000256" key="3">
    <source>
        <dbReference type="SAM" id="MobiDB-lite"/>
    </source>
</evidence>
<dbReference type="SMART" id="SM00848">
    <property type="entry name" value="Inhibitor_I29"/>
    <property type="match status" value="1"/>
</dbReference>
<dbReference type="AlphaFoldDB" id="A0A8J4D237"/>
<dbReference type="Proteomes" id="UP000747110">
    <property type="component" value="Unassembled WGS sequence"/>
</dbReference>
<dbReference type="GO" id="GO:0006508">
    <property type="term" value="P:proteolysis"/>
    <property type="evidence" value="ECO:0007669"/>
    <property type="project" value="InterPro"/>
</dbReference>
<dbReference type="InterPro" id="IPR013201">
    <property type="entry name" value="Prot_inhib_I29"/>
</dbReference>
<dbReference type="CDD" id="cd02248">
    <property type="entry name" value="Peptidase_C1A"/>
    <property type="match status" value="1"/>
</dbReference>
<dbReference type="PROSITE" id="PS00139">
    <property type="entry name" value="THIOL_PROTEASE_CYS"/>
    <property type="match status" value="1"/>
</dbReference>
<dbReference type="SUPFAM" id="SSF54001">
    <property type="entry name" value="Cysteine proteinases"/>
    <property type="match status" value="1"/>
</dbReference>
<feature type="chain" id="PRO_5035295813" evidence="4">
    <location>
        <begin position="22"/>
        <end position="645"/>
    </location>
</feature>
<dbReference type="OrthoDB" id="10253408at2759"/>
<feature type="signal peptide" evidence="4">
    <location>
        <begin position="1"/>
        <end position="21"/>
    </location>
</feature>
<feature type="region of interest" description="Disordered" evidence="3">
    <location>
        <begin position="355"/>
        <end position="376"/>
    </location>
</feature>
<keyword evidence="4" id="KW-0732">Signal</keyword>
<dbReference type="PRINTS" id="PR00705">
    <property type="entry name" value="PAPAIN"/>
</dbReference>
<dbReference type="InterPro" id="IPR038765">
    <property type="entry name" value="Papain-like_cys_pep_sf"/>
</dbReference>
<evidence type="ECO:0000259" key="6">
    <source>
        <dbReference type="SMART" id="SM00848"/>
    </source>
</evidence>
<dbReference type="Pfam" id="PF00112">
    <property type="entry name" value="Peptidase_C1"/>
    <property type="match status" value="1"/>
</dbReference>
<evidence type="ECO:0000256" key="2">
    <source>
        <dbReference type="ARBA" id="ARBA00023157"/>
    </source>
</evidence>
<organism evidence="7 8">
    <name type="scientific">Volvox reticuliferus</name>
    <dbReference type="NCBI Taxonomy" id="1737510"/>
    <lineage>
        <taxon>Eukaryota</taxon>
        <taxon>Viridiplantae</taxon>
        <taxon>Chlorophyta</taxon>
        <taxon>core chlorophytes</taxon>
        <taxon>Chlorophyceae</taxon>
        <taxon>CS clade</taxon>
        <taxon>Chlamydomonadales</taxon>
        <taxon>Volvocaceae</taxon>
        <taxon>Volvox</taxon>
    </lineage>
</organism>
<protein>
    <submittedName>
        <fullName evidence="7">Uncharacterized protein</fullName>
    </submittedName>
</protein>
<evidence type="ECO:0000313" key="8">
    <source>
        <dbReference type="Proteomes" id="UP000747110"/>
    </source>
</evidence>
<dbReference type="InterPro" id="IPR000668">
    <property type="entry name" value="Peptidase_C1A_C"/>
</dbReference>
<dbReference type="Pfam" id="PF08246">
    <property type="entry name" value="Inhibitor_I29"/>
    <property type="match status" value="1"/>
</dbReference>
<feature type="domain" description="Peptidase C1A papain C-terminal" evidence="5">
    <location>
        <begin position="397"/>
        <end position="614"/>
    </location>
</feature>
<evidence type="ECO:0000256" key="1">
    <source>
        <dbReference type="ARBA" id="ARBA00008455"/>
    </source>
</evidence>
<dbReference type="Gene3D" id="3.90.70.10">
    <property type="entry name" value="Cysteine proteinases"/>
    <property type="match status" value="1"/>
</dbReference>
<dbReference type="EMBL" id="BNCP01000064">
    <property type="protein sequence ID" value="GIL91410.1"/>
    <property type="molecule type" value="Genomic_DNA"/>
</dbReference>
<evidence type="ECO:0000259" key="5">
    <source>
        <dbReference type="SMART" id="SM00645"/>
    </source>
</evidence>
<dbReference type="FunFam" id="3.90.70.10:FF:000332">
    <property type="entry name" value="Cathepsin L1"/>
    <property type="match status" value="1"/>
</dbReference>
<proteinExistence type="inferred from homology"/>
<dbReference type="InterPro" id="IPR000169">
    <property type="entry name" value="Pept_cys_AS"/>
</dbReference>
<dbReference type="PANTHER" id="PTHR12411">
    <property type="entry name" value="CYSTEINE PROTEASE FAMILY C1-RELATED"/>
    <property type="match status" value="1"/>
</dbReference>
<comment type="similarity">
    <text evidence="1">Belongs to the peptidase C1 family.</text>
</comment>
<dbReference type="SMART" id="SM00645">
    <property type="entry name" value="Pept_C1"/>
    <property type="match status" value="1"/>
</dbReference>
<gene>
    <name evidence="7" type="ORF">Vretifemale_19028</name>
</gene>
<dbReference type="InterPro" id="IPR039417">
    <property type="entry name" value="Peptidase_C1A_papain-like"/>
</dbReference>
<dbReference type="InterPro" id="IPR013128">
    <property type="entry name" value="Peptidase_C1A"/>
</dbReference>
<dbReference type="InterPro" id="IPR025661">
    <property type="entry name" value="Pept_asp_AS"/>
</dbReference>
<keyword evidence="8" id="KW-1185">Reference proteome</keyword>
<dbReference type="PROSITE" id="PS00640">
    <property type="entry name" value="THIOL_PROTEASE_ASN"/>
    <property type="match status" value="1"/>
</dbReference>
<evidence type="ECO:0000313" key="7">
    <source>
        <dbReference type="EMBL" id="GIL91410.1"/>
    </source>
</evidence>
<evidence type="ECO:0000256" key="4">
    <source>
        <dbReference type="SAM" id="SignalP"/>
    </source>
</evidence>
<name>A0A8J4D237_9CHLO</name>
<keyword evidence="2" id="KW-1015">Disulfide bond</keyword>
<comment type="caution">
    <text evidence="7">The sequence shown here is derived from an EMBL/GenBank/DDBJ whole genome shotgun (WGS) entry which is preliminary data.</text>
</comment>
<dbReference type="GO" id="GO:0008234">
    <property type="term" value="F:cysteine-type peptidase activity"/>
    <property type="evidence" value="ECO:0007669"/>
    <property type="project" value="InterPro"/>
</dbReference>
<accession>A0A8J4D237</accession>
<feature type="domain" description="Cathepsin propeptide inhibitor" evidence="6">
    <location>
        <begin position="257"/>
        <end position="314"/>
    </location>
</feature>
<reference evidence="7" key="1">
    <citation type="journal article" date="2021" name="Proc. Natl. Acad. Sci. U.S.A.">
        <title>Three genomes in the algal genus Volvox reveal the fate of a haploid sex-determining region after a transition to homothallism.</title>
        <authorList>
            <person name="Yamamoto K."/>
            <person name="Hamaji T."/>
            <person name="Kawai-Toyooka H."/>
            <person name="Matsuzaki R."/>
            <person name="Takahashi F."/>
            <person name="Nishimura Y."/>
            <person name="Kawachi M."/>
            <person name="Noguchi H."/>
            <person name="Minakuchi Y."/>
            <person name="Umen J.G."/>
            <person name="Toyoda A."/>
            <person name="Nozaki H."/>
        </authorList>
    </citation>
    <scope>NUCLEOTIDE SEQUENCE</scope>
    <source>
        <strain evidence="7">NIES-3786</strain>
    </source>
</reference>
<sequence length="645" mass="72252">MYPSWGLFALAGLLWLCAVSAMTDIAEATTAIPKPPIFPDIFSLKYTFSMPHFYLTQPNGLSYSVSVWYDGSNNLRRVEAYDGEDSSVSVEGVDYTVIPRINTLQCDVYGEKGRKVYPPLPDLALWEYGGSADFDGRPAHIWQRQIKEYDRVSQYVFYVTPDAVPLRLSMIGINYLTNAHFDEYLYDFTHFQAGLPSNASNLFAIPAVCQQQAAAALAEAEPDPTTAAPDARRQHPVAFQLGALLPDIQAYDHNRAYNIWSRAHGRLHEDADEYDSRMERFRSVVDRIQAHNARPDRSYSMRLNHWADWHDHEFLEAMIPARMTKKSQQQKQQEGETDQQQQTTMMMIMMMGAEGAAEGDAARESGEGEDDDVLMSDLPASYRPLGRLGATLTRNQLPDAVDWRGSGADPGIKDQGMCGSCYAFAATGAMDGRWFVATGQRRSFSEQQIVDCAWDYGPNGCFGGYYQPVFNYISEAGGIALEQDYSYRSEVGFCRSANHSLVGRFSGYWAVESRNELALMEAVWKYGPVAVSVDAAPDSFRFYSGGVYDEPTCSNKMRDLDHTVTLYGYGTTPDGKDYWLVRNSWAKFFGDDGYIRILRGHRDCGIATDPAVPVVPEHLVNQEAQEAARKAAATWKRQQQPAEVA</sequence>